<evidence type="ECO:0000313" key="11">
    <source>
        <dbReference type="EMBL" id="PPV13226.1"/>
    </source>
</evidence>
<keyword evidence="5 7" id="KW-0472">Membrane</keyword>
<evidence type="ECO:0000256" key="2">
    <source>
        <dbReference type="ARBA" id="ARBA00022475"/>
    </source>
</evidence>
<feature type="transmembrane region" description="Helical" evidence="7">
    <location>
        <begin position="21"/>
        <end position="42"/>
    </location>
</feature>
<evidence type="ECO:0000313" key="13">
    <source>
        <dbReference type="Proteomes" id="UP000474042"/>
    </source>
</evidence>
<feature type="transmembrane region" description="Helical" evidence="7">
    <location>
        <begin position="373"/>
        <end position="397"/>
    </location>
</feature>
<dbReference type="Pfam" id="PF12704">
    <property type="entry name" value="MacB_PCD"/>
    <property type="match status" value="1"/>
</dbReference>
<comment type="caution">
    <text evidence="11">The sequence shown here is derived from an EMBL/GenBank/DDBJ whole genome shotgun (WGS) entry which is preliminary data.</text>
</comment>
<evidence type="ECO:0000256" key="5">
    <source>
        <dbReference type="ARBA" id="ARBA00023136"/>
    </source>
</evidence>
<dbReference type="EMBL" id="LRDH01000124">
    <property type="protein sequence ID" value="PPV13226.1"/>
    <property type="molecule type" value="Genomic_DNA"/>
</dbReference>
<reference evidence="11 12" key="1">
    <citation type="submission" date="2016-01" db="EMBL/GenBank/DDBJ databases">
        <title>Characterization of the Clostridium difficile lineages that are prevalent in Hong Kong and China.</title>
        <authorList>
            <person name="Kwok J.S.-L."/>
            <person name="Lam W.-Y."/>
            <person name="Ip M."/>
            <person name="Chan T.-F."/>
            <person name="Hawkey P.M."/>
            <person name="Tsui S.K.-W."/>
        </authorList>
    </citation>
    <scope>NUCLEOTIDE SEQUENCE [LARGE SCALE GENOMIC DNA]</scope>
    <source>
        <strain evidence="11 12">300064</strain>
    </source>
</reference>
<reference evidence="10 13" key="2">
    <citation type="submission" date="2020-01" db="EMBL/GenBank/DDBJ databases">
        <title>Genome sequence of a 1,3-propanediol producer, Clostridium butyricum S3.</title>
        <authorList>
            <person name="Zhou J."/>
        </authorList>
    </citation>
    <scope>NUCLEOTIDE SEQUENCE [LARGE SCALE GENOMIC DNA]</scope>
    <source>
        <strain evidence="10 13">S3</strain>
    </source>
</reference>
<dbReference type="AlphaFoldDB" id="A0A0A6SEW7"/>
<evidence type="ECO:0000313" key="12">
    <source>
        <dbReference type="Proteomes" id="UP000238081"/>
    </source>
</evidence>
<gene>
    <name evidence="11" type="ORF">AWN73_16835</name>
    <name evidence="10" type="ORF">GND98_008870</name>
</gene>
<dbReference type="InterPro" id="IPR003838">
    <property type="entry name" value="ABC3_permease_C"/>
</dbReference>
<organism evidence="11 12">
    <name type="scientific">Clostridium butyricum</name>
    <dbReference type="NCBI Taxonomy" id="1492"/>
    <lineage>
        <taxon>Bacteria</taxon>
        <taxon>Bacillati</taxon>
        <taxon>Bacillota</taxon>
        <taxon>Clostridia</taxon>
        <taxon>Eubacteriales</taxon>
        <taxon>Clostridiaceae</taxon>
        <taxon>Clostridium</taxon>
    </lineage>
</organism>
<dbReference type="InterPro" id="IPR025857">
    <property type="entry name" value="MacB_PCD"/>
</dbReference>
<evidence type="ECO:0000256" key="4">
    <source>
        <dbReference type="ARBA" id="ARBA00022989"/>
    </source>
</evidence>
<proteinExistence type="inferred from homology"/>
<accession>A0A0A6SEW7</accession>
<feature type="transmembrane region" description="Helical" evidence="7">
    <location>
        <begin position="290"/>
        <end position="316"/>
    </location>
</feature>
<evidence type="ECO:0000256" key="6">
    <source>
        <dbReference type="ARBA" id="ARBA00038076"/>
    </source>
</evidence>
<dbReference type="GO" id="GO:0005886">
    <property type="term" value="C:plasma membrane"/>
    <property type="evidence" value="ECO:0007669"/>
    <property type="project" value="UniProtKB-SubCell"/>
</dbReference>
<feature type="domain" description="ABC3 transporter permease C-terminal" evidence="8">
    <location>
        <begin position="294"/>
        <end position="407"/>
    </location>
</feature>
<dbReference type="Proteomes" id="UP000474042">
    <property type="component" value="Unassembled WGS sequence"/>
</dbReference>
<keyword evidence="2" id="KW-1003">Cell membrane</keyword>
<dbReference type="GO" id="GO:0022857">
    <property type="term" value="F:transmembrane transporter activity"/>
    <property type="evidence" value="ECO:0007669"/>
    <property type="project" value="TreeGrafter"/>
</dbReference>
<keyword evidence="3 7" id="KW-0812">Transmembrane</keyword>
<evidence type="ECO:0000259" key="8">
    <source>
        <dbReference type="Pfam" id="PF02687"/>
    </source>
</evidence>
<feature type="domain" description="MacB-like periplasmic core" evidence="9">
    <location>
        <begin position="21"/>
        <end position="255"/>
    </location>
</feature>
<evidence type="ECO:0000256" key="7">
    <source>
        <dbReference type="SAM" id="Phobius"/>
    </source>
</evidence>
<sequence>MFIKENIMLAIAGLKANKMRSLLTMLGIIIGISSVISIVSIGNSMTSALNDTLSQLGASNIICRIMPRDNNWNASTEDDDLFSDEDIDKIKSNFKNKISNISISNNYTNGTIKKGYNKTNVSIVGVNSDYDKVNNVKITKGRFISSDDVKGDKKTAVVSDKFVKNVFKNNENPLGKEVKITSGDNIESYYIVGIYKYQTNMFESMGMNSESEMPTDLYTTISSTLETSKLKNYSFMTIQPQKGIDSRSLSEDLNKYFNKLYKDNKNFQASAYALENEAESMNKILTLVSLAISVIAAISLLVGGIGVMNIMLVSVTERTREIGTRKALGARNYHIQLQFITEAVIICAIGGAIGIILGVSTGAIISKIIGTPVAISLITIIISFIFSMTIGVFFGFYPARKAAKLDPIEALRYE</sequence>
<evidence type="ECO:0000256" key="3">
    <source>
        <dbReference type="ARBA" id="ARBA00022692"/>
    </source>
</evidence>
<comment type="subcellular location">
    <subcellularLocation>
        <location evidence="1">Cell membrane</location>
        <topology evidence="1">Multi-pass membrane protein</topology>
    </subcellularLocation>
</comment>
<comment type="similarity">
    <text evidence="6">Belongs to the ABC-4 integral membrane protein family.</text>
</comment>
<dbReference type="Pfam" id="PF02687">
    <property type="entry name" value="FtsX"/>
    <property type="match status" value="1"/>
</dbReference>
<dbReference type="EMBL" id="WOFV02000023">
    <property type="protein sequence ID" value="NAS17980.1"/>
    <property type="molecule type" value="Genomic_DNA"/>
</dbReference>
<dbReference type="InterPro" id="IPR050250">
    <property type="entry name" value="Macrolide_Exporter_MacB"/>
</dbReference>
<dbReference type="PANTHER" id="PTHR30572">
    <property type="entry name" value="MEMBRANE COMPONENT OF TRANSPORTER-RELATED"/>
    <property type="match status" value="1"/>
</dbReference>
<evidence type="ECO:0000256" key="1">
    <source>
        <dbReference type="ARBA" id="ARBA00004651"/>
    </source>
</evidence>
<evidence type="ECO:0000259" key="9">
    <source>
        <dbReference type="Pfam" id="PF12704"/>
    </source>
</evidence>
<feature type="transmembrane region" description="Helical" evidence="7">
    <location>
        <begin position="337"/>
        <end position="361"/>
    </location>
</feature>
<dbReference type="Proteomes" id="UP000238081">
    <property type="component" value="Unassembled WGS sequence"/>
</dbReference>
<protein>
    <submittedName>
        <fullName evidence="11">ABC transporter permease</fullName>
    </submittedName>
    <submittedName>
        <fullName evidence="10">FtsX-like permease family protein</fullName>
    </submittedName>
</protein>
<name>A0A0A6SEW7_CLOBU</name>
<dbReference type="PANTHER" id="PTHR30572:SF4">
    <property type="entry name" value="ABC TRANSPORTER PERMEASE YTRF"/>
    <property type="match status" value="1"/>
</dbReference>
<evidence type="ECO:0000313" key="10">
    <source>
        <dbReference type="EMBL" id="NAS17980.1"/>
    </source>
</evidence>
<keyword evidence="4 7" id="KW-1133">Transmembrane helix</keyword>
<dbReference type="RefSeq" id="WP_024039749.1">
    <property type="nucleotide sequence ID" value="NZ_CANCWB010000001.1"/>
</dbReference>